<gene>
    <name evidence="1" type="ORF">LOK49_LG02G03604</name>
</gene>
<evidence type="ECO:0000313" key="2">
    <source>
        <dbReference type="Proteomes" id="UP001060215"/>
    </source>
</evidence>
<evidence type="ECO:0000313" key="1">
    <source>
        <dbReference type="EMBL" id="KAI8025658.1"/>
    </source>
</evidence>
<accession>A0ACC0IJV6</accession>
<name>A0ACC0IJV6_9ERIC</name>
<comment type="caution">
    <text evidence="1">The sequence shown here is derived from an EMBL/GenBank/DDBJ whole genome shotgun (WGS) entry which is preliminary data.</text>
</comment>
<proteinExistence type="predicted"/>
<organism evidence="1 2">
    <name type="scientific">Camellia lanceoleosa</name>
    <dbReference type="NCBI Taxonomy" id="1840588"/>
    <lineage>
        <taxon>Eukaryota</taxon>
        <taxon>Viridiplantae</taxon>
        <taxon>Streptophyta</taxon>
        <taxon>Embryophyta</taxon>
        <taxon>Tracheophyta</taxon>
        <taxon>Spermatophyta</taxon>
        <taxon>Magnoliopsida</taxon>
        <taxon>eudicotyledons</taxon>
        <taxon>Gunneridae</taxon>
        <taxon>Pentapetalae</taxon>
        <taxon>asterids</taxon>
        <taxon>Ericales</taxon>
        <taxon>Theaceae</taxon>
        <taxon>Camellia</taxon>
    </lineage>
</organism>
<keyword evidence="2" id="KW-1185">Reference proteome</keyword>
<dbReference type="Proteomes" id="UP001060215">
    <property type="component" value="Chromosome 3"/>
</dbReference>
<dbReference type="EMBL" id="CM045760">
    <property type="protein sequence ID" value="KAI8025658.1"/>
    <property type="molecule type" value="Genomic_DNA"/>
</dbReference>
<protein>
    <submittedName>
        <fullName evidence="1">DeSI-like protein</fullName>
    </submittedName>
</protein>
<sequence>MKRGSKKGLRSIMPLPLQGKSVSHFCMFPKVNSADYDPATTHVYLNVYDLTPANSYFYWAGLGVFHTGVEVHGVEYAFGAHDYPTSGVFEIEPRRCPGFKFRKSIFMGTTYLNHIQVREFMEHQSSNYHGDRYHLVVKNCNHFCEDICYRLTGNKIPKWVNRLARIGSLCNCVLPEVLKTSAVRHDSNFQGYDSEKKRLRSSFSCLSSISMHQREREVSISSLFLHSHYKGCLPPWELKKSRSGSFNVPSTNRDKNSL</sequence>
<reference evidence="1 2" key="1">
    <citation type="journal article" date="2022" name="Plant J.">
        <title>Chromosome-level genome of Camellia lanceoleosa provides a valuable resource for understanding genome evolution and self-incompatibility.</title>
        <authorList>
            <person name="Gong W."/>
            <person name="Xiao S."/>
            <person name="Wang L."/>
            <person name="Liao Z."/>
            <person name="Chang Y."/>
            <person name="Mo W."/>
            <person name="Hu G."/>
            <person name="Li W."/>
            <person name="Zhao G."/>
            <person name="Zhu H."/>
            <person name="Hu X."/>
            <person name="Ji K."/>
            <person name="Xiang X."/>
            <person name="Song Q."/>
            <person name="Yuan D."/>
            <person name="Jin S."/>
            <person name="Zhang L."/>
        </authorList>
    </citation>
    <scope>NUCLEOTIDE SEQUENCE [LARGE SCALE GENOMIC DNA]</scope>
    <source>
        <strain evidence="1">SQ_2022a</strain>
    </source>
</reference>